<dbReference type="EMBL" id="KM236237">
    <property type="protein sequence ID" value="AIK68109.1"/>
    <property type="molecule type" value="Genomic_DNA"/>
</dbReference>
<dbReference type="RefSeq" id="YP_009097775.1">
    <property type="nucleotide sequence ID" value="NC_025414.1"/>
</dbReference>
<evidence type="ECO:0000313" key="3">
    <source>
        <dbReference type="Proteomes" id="UP000201263"/>
    </source>
</evidence>
<proteinExistence type="predicted"/>
<accession>A0A076YMU6</accession>
<feature type="coiled-coil region" evidence="1">
    <location>
        <begin position="131"/>
        <end position="158"/>
    </location>
</feature>
<evidence type="ECO:0000256" key="1">
    <source>
        <dbReference type="SAM" id="Coils"/>
    </source>
</evidence>
<organism evidence="2 3">
    <name type="scientific">Citrobacter phage Miller</name>
    <dbReference type="NCBI Taxonomy" id="1527524"/>
    <lineage>
        <taxon>Viruses</taxon>
        <taxon>Duplodnaviria</taxon>
        <taxon>Heunggongvirae</taxon>
        <taxon>Uroviricota</taxon>
        <taxon>Caudoviricetes</taxon>
        <taxon>Pantevenvirales</taxon>
        <taxon>Straboviridae</taxon>
        <taxon>Pseudotevenvirus</taxon>
        <taxon>Pseudotevenvirus miller</taxon>
    </lineage>
</organism>
<keyword evidence="3" id="KW-1185">Reference proteome</keyword>
<dbReference type="KEGG" id="vg:22113645"/>
<evidence type="ECO:0000313" key="2">
    <source>
        <dbReference type="EMBL" id="AIK68109.1"/>
    </source>
</evidence>
<name>A0A076YMU6_9CAUD</name>
<gene>
    <name evidence="2" type="ORF">CPTMiller_00173</name>
</gene>
<sequence>MKVTSEKLEEIEKSARSISYMMGSKWTLAENMSIQGNQEYGFRGKEYKRVFSYGVPYGDSPTQIKSWEENLGKYLETVDPQTVLDLVSDLSLALRDKQKAESEAAHWKANHECEVSRARVLKERPDMPLERVNAYNRMVELEEENKALKQRIASLEDVNQTRMMLQMIQSMVIDTQNMNREQLRYWQTHFRNPNGW</sequence>
<protein>
    <submittedName>
        <fullName evidence="2">Uncharacterized protein</fullName>
    </submittedName>
</protein>
<dbReference type="Proteomes" id="UP000201263">
    <property type="component" value="Segment"/>
</dbReference>
<keyword evidence="1" id="KW-0175">Coiled coil</keyword>
<dbReference type="GeneID" id="22113645"/>
<reference evidence="2 3" key="1">
    <citation type="submission" date="2014-07" db="EMBL/GenBank/DDBJ databases">
        <title>Complete Genome of Citrobacter freundii Myophage Miller.</title>
        <authorList>
            <person name="Hwang K."/>
            <person name="Luna A.J."/>
            <person name="Hernandez A.C."/>
            <person name="Everett G.F.K."/>
        </authorList>
    </citation>
    <scope>NUCLEOTIDE SEQUENCE [LARGE SCALE GENOMIC DNA]</scope>
</reference>